<sequence length="175" mass="19524">MLKKTAPKYIDMATTLPLPDHPGGASNHMRVFLTDLPLKCNSSLDRLLVTNHVLRKQGADWSSFAFLDALKLLDKFPLTICRKIFSSMYKTGPSYTLSILPSTSSREFIDNGEIVDAYFVVGTTTTTGMNIGVWGINNQQRVNIYYTPNTFGSEIPNGSFSKYLAQELEMLDNLS</sequence>
<evidence type="ECO:0000313" key="1">
    <source>
        <dbReference type="EMBL" id="CAG7824996.1"/>
    </source>
</evidence>
<dbReference type="AlphaFoldDB" id="A0A8J2PRP5"/>
<proteinExistence type="predicted"/>
<dbReference type="Proteomes" id="UP000708208">
    <property type="component" value="Unassembled WGS sequence"/>
</dbReference>
<name>A0A8J2PRP5_9HEXA</name>
<organism evidence="1 2">
    <name type="scientific">Allacma fusca</name>
    <dbReference type="NCBI Taxonomy" id="39272"/>
    <lineage>
        <taxon>Eukaryota</taxon>
        <taxon>Metazoa</taxon>
        <taxon>Ecdysozoa</taxon>
        <taxon>Arthropoda</taxon>
        <taxon>Hexapoda</taxon>
        <taxon>Collembola</taxon>
        <taxon>Symphypleona</taxon>
        <taxon>Sminthuridae</taxon>
        <taxon>Allacma</taxon>
    </lineage>
</organism>
<evidence type="ECO:0000313" key="2">
    <source>
        <dbReference type="Proteomes" id="UP000708208"/>
    </source>
</evidence>
<reference evidence="1" key="1">
    <citation type="submission" date="2021-06" db="EMBL/GenBank/DDBJ databases">
        <authorList>
            <person name="Hodson N. C."/>
            <person name="Mongue J. A."/>
            <person name="Jaron S. K."/>
        </authorList>
    </citation>
    <scope>NUCLEOTIDE SEQUENCE</scope>
</reference>
<protein>
    <recommendedName>
        <fullName evidence="3">O-acyltransferase WSD1 C-terminal domain-containing protein</fullName>
    </recommendedName>
</protein>
<gene>
    <name evidence="1" type="ORF">AFUS01_LOCUS35122</name>
</gene>
<evidence type="ECO:0008006" key="3">
    <source>
        <dbReference type="Google" id="ProtNLM"/>
    </source>
</evidence>
<comment type="caution">
    <text evidence="1">The sequence shown here is derived from an EMBL/GenBank/DDBJ whole genome shotgun (WGS) entry which is preliminary data.</text>
</comment>
<accession>A0A8J2PRP5</accession>
<keyword evidence="2" id="KW-1185">Reference proteome</keyword>
<dbReference type="EMBL" id="CAJVCH010534553">
    <property type="protein sequence ID" value="CAG7824996.1"/>
    <property type="molecule type" value="Genomic_DNA"/>
</dbReference>